<evidence type="ECO:0000256" key="7">
    <source>
        <dbReference type="SAM" id="Phobius"/>
    </source>
</evidence>
<dbReference type="GO" id="GO:0050479">
    <property type="term" value="F:glyceryl-ether monooxygenase activity"/>
    <property type="evidence" value="ECO:0007669"/>
    <property type="project" value="TreeGrafter"/>
</dbReference>
<dbReference type="OrthoDB" id="6354873at2759"/>
<feature type="transmembrane region" description="Helical" evidence="7">
    <location>
        <begin position="6"/>
        <end position="22"/>
    </location>
</feature>
<feature type="transmembrane region" description="Helical" evidence="7">
    <location>
        <begin position="129"/>
        <end position="149"/>
    </location>
</feature>
<protein>
    <recommendedName>
        <fullName evidence="8">Fatty acid hydroxylase domain-containing protein</fullName>
    </recommendedName>
</protein>
<evidence type="ECO:0000256" key="3">
    <source>
        <dbReference type="ARBA" id="ARBA00022989"/>
    </source>
</evidence>
<evidence type="ECO:0000256" key="4">
    <source>
        <dbReference type="ARBA" id="ARBA00023002"/>
    </source>
</evidence>
<organism evidence="9 10">
    <name type="scientific">Daphnia galeata</name>
    <dbReference type="NCBI Taxonomy" id="27404"/>
    <lineage>
        <taxon>Eukaryota</taxon>
        <taxon>Metazoa</taxon>
        <taxon>Ecdysozoa</taxon>
        <taxon>Arthropoda</taxon>
        <taxon>Crustacea</taxon>
        <taxon>Branchiopoda</taxon>
        <taxon>Diplostraca</taxon>
        <taxon>Cladocera</taxon>
        <taxon>Anomopoda</taxon>
        <taxon>Daphniidae</taxon>
        <taxon>Daphnia</taxon>
    </lineage>
</organism>
<reference evidence="9" key="1">
    <citation type="submission" date="2021-11" db="EMBL/GenBank/DDBJ databases">
        <authorList>
            <person name="Schell T."/>
        </authorList>
    </citation>
    <scope>NUCLEOTIDE SEQUENCE</scope>
    <source>
        <strain evidence="9">M5</strain>
    </source>
</reference>
<keyword evidence="5" id="KW-0443">Lipid metabolism</keyword>
<comment type="caution">
    <text evidence="9">The sequence shown here is derived from an EMBL/GenBank/DDBJ whole genome shotgun (WGS) entry which is preliminary data.</text>
</comment>
<evidence type="ECO:0000256" key="1">
    <source>
        <dbReference type="ARBA" id="ARBA00004127"/>
    </source>
</evidence>
<dbReference type="GO" id="GO:0016020">
    <property type="term" value="C:membrane"/>
    <property type="evidence" value="ECO:0007669"/>
    <property type="project" value="GOC"/>
</dbReference>
<dbReference type="GO" id="GO:0005506">
    <property type="term" value="F:iron ion binding"/>
    <property type="evidence" value="ECO:0007669"/>
    <property type="project" value="InterPro"/>
</dbReference>
<sequence length="290" mass="34912">MEQDVILYFGILIFLEYVVLVLQGKPTPRFNDTLTSISVGLFQECFRIAMRGFEMYLYCYLHEHFRLIDLSEQSAWFGLFTALLMDFGYYWIHRANHEINILWAHHQVHHSSDDFSMSVGVRHGIFNNWLSWILYSPLAFFIPPSQFVFHLQISMLYQIWIHTETVENLGPVIEWIFNTPEHHRIHHGCNKYLLDKNYGGVLIIWDRIFGTYQERTKEEKTIYSLIFPPNTFNLIRIQTYYYVPLWNRLKHYDNWTNRMEALFKGPSWEPGSPWTGWEHLKMSVRYQIRV</sequence>
<keyword evidence="3 7" id="KW-1133">Transmembrane helix</keyword>
<proteinExistence type="predicted"/>
<dbReference type="Proteomes" id="UP000789390">
    <property type="component" value="Unassembled WGS sequence"/>
</dbReference>
<dbReference type="EMBL" id="CAKKLH010000112">
    <property type="protein sequence ID" value="CAH0103613.1"/>
    <property type="molecule type" value="Genomic_DNA"/>
</dbReference>
<accession>A0A8J2RQ93</accession>
<dbReference type="GO" id="GO:0006643">
    <property type="term" value="P:membrane lipid metabolic process"/>
    <property type="evidence" value="ECO:0007669"/>
    <property type="project" value="TreeGrafter"/>
</dbReference>
<feature type="domain" description="Fatty acid hydroxylase" evidence="8">
    <location>
        <begin position="80"/>
        <end position="211"/>
    </location>
</feature>
<feature type="transmembrane region" description="Helical" evidence="7">
    <location>
        <begin position="74"/>
        <end position="92"/>
    </location>
</feature>
<dbReference type="GO" id="GO:0008610">
    <property type="term" value="P:lipid biosynthetic process"/>
    <property type="evidence" value="ECO:0007669"/>
    <property type="project" value="InterPro"/>
</dbReference>
<keyword evidence="10" id="KW-1185">Reference proteome</keyword>
<dbReference type="AlphaFoldDB" id="A0A8J2RQ93"/>
<evidence type="ECO:0000259" key="8">
    <source>
        <dbReference type="Pfam" id="PF04116"/>
    </source>
</evidence>
<evidence type="ECO:0000256" key="5">
    <source>
        <dbReference type="ARBA" id="ARBA00023098"/>
    </source>
</evidence>
<gene>
    <name evidence="9" type="ORF">DGAL_LOCUS6195</name>
</gene>
<keyword evidence="6 7" id="KW-0472">Membrane</keyword>
<dbReference type="GO" id="GO:0005783">
    <property type="term" value="C:endoplasmic reticulum"/>
    <property type="evidence" value="ECO:0007669"/>
    <property type="project" value="TreeGrafter"/>
</dbReference>
<keyword evidence="4" id="KW-0560">Oxidoreductase</keyword>
<dbReference type="Pfam" id="PF04116">
    <property type="entry name" value="FA_hydroxylase"/>
    <property type="match status" value="1"/>
</dbReference>
<evidence type="ECO:0000313" key="10">
    <source>
        <dbReference type="Proteomes" id="UP000789390"/>
    </source>
</evidence>
<dbReference type="InterPro" id="IPR006694">
    <property type="entry name" value="Fatty_acid_hydroxylase"/>
</dbReference>
<dbReference type="InterPro" id="IPR051689">
    <property type="entry name" value="Sterol_desaturase/TMEM195"/>
</dbReference>
<name>A0A8J2RQ93_9CRUS</name>
<evidence type="ECO:0000313" key="9">
    <source>
        <dbReference type="EMBL" id="CAH0103613.1"/>
    </source>
</evidence>
<evidence type="ECO:0000256" key="6">
    <source>
        <dbReference type="ARBA" id="ARBA00023136"/>
    </source>
</evidence>
<dbReference type="PANTHER" id="PTHR21624">
    <property type="entry name" value="STEROL DESATURASE-RELATED PROTEIN"/>
    <property type="match status" value="1"/>
</dbReference>
<dbReference type="PANTHER" id="PTHR21624:SF1">
    <property type="entry name" value="ALKYLGLYCEROL MONOOXYGENASE"/>
    <property type="match status" value="1"/>
</dbReference>
<evidence type="ECO:0000256" key="2">
    <source>
        <dbReference type="ARBA" id="ARBA00022692"/>
    </source>
</evidence>
<comment type="subcellular location">
    <subcellularLocation>
        <location evidence="1">Endomembrane system</location>
        <topology evidence="1">Multi-pass membrane protein</topology>
    </subcellularLocation>
</comment>
<keyword evidence="2 7" id="KW-0812">Transmembrane</keyword>